<reference evidence="2 3" key="1">
    <citation type="submission" date="2023-04" db="EMBL/GenBank/DDBJ databases">
        <title>Genome of Basidiobolus ranarum AG-B5.</title>
        <authorList>
            <person name="Stajich J.E."/>
            <person name="Carter-House D."/>
            <person name="Gryganskyi A."/>
        </authorList>
    </citation>
    <scope>NUCLEOTIDE SEQUENCE [LARGE SCALE GENOMIC DNA]</scope>
    <source>
        <strain evidence="2 3">AG-B5</strain>
    </source>
</reference>
<proteinExistence type="predicted"/>
<keyword evidence="1" id="KW-1133">Transmembrane helix</keyword>
<feature type="transmembrane region" description="Helical" evidence="1">
    <location>
        <begin position="20"/>
        <end position="39"/>
    </location>
</feature>
<sequence>MITTRTPSLIGSPRKFCLRVWFTSWCLTCLILVLLKLPITCGNKSSTRSKVRPLERVDLIDVDTVEYGFVSNATWVPPEDWKFTANALSASQNMFVIEDFKCTNINTKEDVCAKIRNAYDNAGQRITAVLDIKSPISVQVNIRRFCESKLSRLCKSNTLGQASAASYWAMEGFEENSIDPNYMYPQALVKQLGVQFAFSKFDIIAEHNSDRRSSVWFQEDGPIKSNQYEFEYIVLHELLHGLGFASSWNKYVDGFNMITPPLKEDENGSGKLMGFRKLNIFDKYLVTGKENLHLSNYEKLMIESTNAMSSLPKLEWMKAFGQTSGGLAAQTLFSYVTVSNGLIFSFPNEEVDSWSNETDSENVTGSAIETGLSLYSPAPFTRGSSISHFDSEKYKGTSEFLMRPSAETGAQLDRPELGLVAGAFGPGILKVFRALGYKLKEDPQFAPRSAPQVITSACRTLRSNFSWKYSLILVTINLSFTFVRSP</sequence>
<comment type="caution">
    <text evidence="2">The sequence shown here is derived from an EMBL/GenBank/DDBJ whole genome shotgun (WGS) entry which is preliminary data.</text>
</comment>
<dbReference type="EMBL" id="JASJQH010000017">
    <property type="protein sequence ID" value="KAK9768468.1"/>
    <property type="molecule type" value="Genomic_DNA"/>
</dbReference>
<keyword evidence="3" id="KW-1185">Reference proteome</keyword>
<evidence type="ECO:0000313" key="2">
    <source>
        <dbReference type="EMBL" id="KAK9768468.1"/>
    </source>
</evidence>
<dbReference type="Proteomes" id="UP001479436">
    <property type="component" value="Unassembled WGS sequence"/>
</dbReference>
<organism evidence="2 3">
    <name type="scientific">Basidiobolus ranarum</name>
    <dbReference type="NCBI Taxonomy" id="34480"/>
    <lineage>
        <taxon>Eukaryota</taxon>
        <taxon>Fungi</taxon>
        <taxon>Fungi incertae sedis</taxon>
        <taxon>Zoopagomycota</taxon>
        <taxon>Entomophthoromycotina</taxon>
        <taxon>Basidiobolomycetes</taxon>
        <taxon>Basidiobolales</taxon>
        <taxon>Basidiobolaceae</taxon>
        <taxon>Basidiobolus</taxon>
    </lineage>
</organism>
<evidence type="ECO:0000256" key="1">
    <source>
        <dbReference type="SAM" id="Phobius"/>
    </source>
</evidence>
<keyword evidence="1" id="KW-0472">Membrane</keyword>
<evidence type="ECO:0000313" key="3">
    <source>
        <dbReference type="Proteomes" id="UP001479436"/>
    </source>
</evidence>
<accession>A0ABR2X418</accession>
<keyword evidence="1" id="KW-0812">Transmembrane</keyword>
<gene>
    <name evidence="2" type="ORF">K7432_000879</name>
</gene>
<name>A0ABR2X418_9FUNG</name>
<protein>
    <recommendedName>
        <fullName evidence="4">Sequence orphan</fullName>
    </recommendedName>
</protein>
<evidence type="ECO:0008006" key="4">
    <source>
        <dbReference type="Google" id="ProtNLM"/>
    </source>
</evidence>